<dbReference type="Pfam" id="PF11216">
    <property type="entry name" value="DUF3012"/>
    <property type="match status" value="2"/>
</dbReference>
<reference evidence="2 3" key="1">
    <citation type="submission" date="2017-02" db="EMBL/GenBank/DDBJ databases">
        <authorList>
            <person name="Peterson S.W."/>
        </authorList>
    </citation>
    <scope>NUCLEOTIDE SEQUENCE [LARGE SCALE GENOMIC DNA]</scope>
    <source>
        <strain evidence="2 3">CECT 9027</strain>
    </source>
</reference>
<evidence type="ECO:0000313" key="3">
    <source>
        <dbReference type="Proteomes" id="UP000189475"/>
    </source>
</evidence>
<sequence>MIKRIAFLLLTTLALSACGDDVGSKAWCSHMEDTPKTQWSSDNAMSYAKHCLMGNEVGSKTWCSSMKSKPKGEWTVNEATSYAKHCVL</sequence>
<feature type="chain" id="PRO_5012119447" description="DUF3012 domain-containing protein" evidence="1">
    <location>
        <begin position="20"/>
        <end position="88"/>
    </location>
</feature>
<evidence type="ECO:0008006" key="4">
    <source>
        <dbReference type="Google" id="ProtNLM"/>
    </source>
</evidence>
<gene>
    <name evidence="2" type="ORF">VPAL9027_02164</name>
</gene>
<keyword evidence="3" id="KW-1185">Reference proteome</keyword>
<protein>
    <recommendedName>
        <fullName evidence="4">DUF3012 domain-containing protein</fullName>
    </recommendedName>
</protein>
<evidence type="ECO:0000256" key="1">
    <source>
        <dbReference type="SAM" id="SignalP"/>
    </source>
</evidence>
<evidence type="ECO:0000313" key="2">
    <source>
        <dbReference type="EMBL" id="SJL84182.1"/>
    </source>
</evidence>
<organism evidence="2 3">
    <name type="scientific">Vibrio palustris</name>
    <dbReference type="NCBI Taxonomy" id="1918946"/>
    <lineage>
        <taxon>Bacteria</taxon>
        <taxon>Pseudomonadati</taxon>
        <taxon>Pseudomonadota</taxon>
        <taxon>Gammaproteobacteria</taxon>
        <taxon>Vibrionales</taxon>
        <taxon>Vibrionaceae</taxon>
        <taxon>Vibrio</taxon>
    </lineage>
</organism>
<dbReference type="Proteomes" id="UP000189475">
    <property type="component" value="Unassembled WGS sequence"/>
</dbReference>
<name>A0A1R4B5G9_9VIBR</name>
<dbReference type="PROSITE" id="PS51257">
    <property type="entry name" value="PROKAR_LIPOPROTEIN"/>
    <property type="match status" value="1"/>
</dbReference>
<accession>A0A1R4B5G9</accession>
<proteinExistence type="predicted"/>
<keyword evidence="1" id="KW-0732">Signal</keyword>
<feature type="signal peptide" evidence="1">
    <location>
        <begin position="1"/>
        <end position="19"/>
    </location>
</feature>
<dbReference type="InterPro" id="IPR021379">
    <property type="entry name" value="DUF3012"/>
</dbReference>
<dbReference type="AlphaFoldDB" id="A0A1R4B5G9"/>
<dbReference type="EMBL" id="FUFT01000005">
    <property type="protein sequence ID" value="SJL84182.1"/>
    <property type="molecule type" value="Genomic_DNA"/>
</dbReference>